<evidence type="ECO:0000313" key="1">
    <source>
        <dbReference type="EMBL" id="MDV2079895.1"/>
    </source>
</evidence>
<sequence>MSYLLLTAFVALAVVTGLLYVALRRQQRLFARTLARRGEENLEPEMVLTLKVRDPLVLAKRESRSARMVADRLPVMVTRMVYQQVQEELALELKERDIDVELQIEYR</sequence>
<name>A0ABU3W0M3_9GAMM</name>
<gene>
    <name evidence="1" type="ORF">RYS15_14490</name>
</gene>
<protein>
    <submittedName>
        <fullName evidence="1">Uncharacterized protein</fullName>
    </submittedName>
</protein>
<proteinExistence type="predicted"/>
<keyword evidence="2" id="KW-1185">Reference proteome</keyword>
<evidence type="ECO:0000313" key="2">
    <source>
        <dbReference type="Proteomes" id="UP001269819"/>
    </source>
</evidence>
<comment type="caution">
    <text evidence="1">The sequence shown here is derived from an EMBL/GenBank/DDBJ whole genome shotgun (WGS) entry which is preliminary data.</text>
</comment>
<dbReference type="Proteomes" id="UP001269819">
    <property type="component" value="Unassembled WGS sequence"/>
</dbReference>
<reference evidence="1 2" key="1">
    <citation type="submission" date="2023-10" db="EMBL/GenBank/DDBJ databases">
        <title>Characteristics and mechanism of a salt-tolerant marine origin heterotrophic nitrifying- aerobic denitrifying bacteria Marinobacter xestospongiae HN1.</title>
        <authorList>
            <person name="Qi R."/>
        </authorList>
    </citation>
    <scope>NUCLEOTIDE SEQUENCE [LARGE SCALE GENOMIC DNA]</scope>
    <source>
        <strain evidence="1 2">HN1</strain>
    </source>
</reference>
<dbReference type="RefSeq" id="WP_316974367.1">
    <property type="nucleotide sequence ID" value="NZ_JAWIIJ010000009.1"/>
</dbReference>
<dbReference type="EMBL" id="JAWIIJ010000009">
    <property type="protein sequence ID" value="MDV2079895.1"/>
    <property type="molecule type" value="Genomic_DNA"/>
</dbReference>
<accession>A0ABU3W0M3</accession>
<organism evidence="1 2">
    <name type="scientific">Marinobacter xestospongiae</name>
    <dbReference type="NCBI Taxonomy" id="994319"/>
    <lineage>
        <taxon>Bacteria</taxon>
        <taxon>Pseudomonadati</taxon>
        <taxon>Pseudomonadota</taxon>
        <taxon>Gammaproteobacteria</taxon>
        <taxon>Pseudomonadales</taxon>
        <taxon>Marinobacteraceae</taxon>
        <taxon>Marinobacter</taxon>
    </lineage>
</organism>